<sequence>MLAINPYLNFNGNTEEAFNHYKSVFGGEFAMVMRFKDSPAAANTPEKHQDKLMHIALPLANGSMLMGTDAIGEGGMPFVTMGNNFSLTISAESREEADKLYSGLAEGGNAVSPMHDEFWGDYFGWLTDRFGINWMITHNPNATK</sequence>
<evidence type="ECO:0000313" key="3">
    <source>
        <dbReference type="Proteomes" id="UP000199705"/>
    </source>
</evidence>
<dbReference type="PANTHER" id="PTHR33990:SF1">
    <property type="entry name" value="PROTEIN YJDN"/>
    <property type="match status" value="1"/>
</dbReference>
<feature type="domain" description="PhnB-like" evidence="1">
    <location>
        <begin position="4"/>
        <end position="137"/>
    </location>
</feature>
<keyword evidence="3" id="KW-1185">Reference proteome</keyword>
<dbReference type="Gene3D" id="3.10.180.10">
    <property type="entry name" value="2,3-Dihydroxybiphenyl 1,2-Dioxygenase, domain 1"/>
    <property type="match status" value="1"/>
</dbReference>
<dbReference type="PANTHER" id="PTHR33990">
    <property type="entry name" value="PROTEIN YJDN-RELATED"/>
    <property type="match status" value="1"/>
</dbReference>
<dbReference type="SUPFAM" id="SSF54593">
    <property type="entry name" value="Glyoxalase/Bleomycin resistance protein/Dihydroxybiphenyl dioxygenase"/>
    <property type="match status" value="1"/>
</dbReference>
<evidence type="ECO:0000313" key="2">
    <source>
        <dbReference type="EMBL" id="SDG98880.1"/>
    </source>
</evidence>
<dbReference type="CDD" id="cd06588">
    <property type="entry name" value="PhnB_like"/>
    <property type="match status" value="1"/>
</dbReference>
<dbReference type="AlphaFoldDB" id="A0A1G7YSP4"/>
<dbReference type="EMBL" id="FNCG01000006">
    <property type="protein sequence ID" value="SDG98880.1"/>
    <property type="molecule type" value="Genomic_DNA"/>
</dbReference>
<dbReference type="Pfam" id="PF06983">
    <property type="entry name" value="3-dmu-9_3-mt"/>
    <property type="match status" value="1"/>
</dbReference>
<dbReference type="RefSeq" id="WP_091167712.1">
    <property type="nucleotide sequence ID" value="NZ_CP071878.2"/>
</dbReference>
<dbReference type="InterPro" id="IPR028973">
    <property type="entry name" value="PhnB-like"/>
</dbReference>
<dbReference type="InterPro" id="IPR029068">
    <property type="entry name" value="Glyas_Bleomycin-R_OHBP_Dase"/>
</dbReference>
<dbReference type="OrthoDB" id="9795306at2"/>
<evidence type="ECO:0000259" key="1">
    <source>
        <dbReference type="Pfam" id="PF06983"/>
    </source>
</evidence>
<reference evidence="3" key="1">
    <citation type="submission" date="2016-10" db="EMBL/GenBank/DDBJ databases">
        <authorList>
            <person name="Varghese N."/>
            <person name="Submissions S."/>
        </authorList>
    </citation>
    <scope>NUCLEOTIDE SEQUENCE [LARGE SCALE GENOMIC DNA]</scope>
    <source>
        <strain evidence="3">Gh-67</strain>
    </source>
</reference>
<proteinExistence type="predicted"/>
<dbReference type="Proteomes" id="UP000199705">
    <property type="component" value="Unassembled WGS sequence"/>
</dbReference>
<accession>A0A1G7YSP4</accession>
<dbReference type="STRING" id="551996.SAMN05192573_10625"/>
<organism evidence="2 3">
    <name type="scientific">Mucilaginibacter gossypii</name>
    <dbReference type="NCBI Taxonomy" id="551996"/>
    <lineage>
        <taxon>Bacteria</taxon>
        <taxon>Pseudomonadati</taxon>
        <taxon>Bacteroidota</taxon>
        <taxon>Sphingobacteriia</taxon>
        <taxon>Sphingobacteriales</taxon>
        <taxon>Sphingobacteriaceae</taxon>
        <taxon>Mucilaginibacter</taxon>
    </lineage>
</organism>
<protein>
    <submittedName>
        <fullName evidence="2">PhnB protein</fullName>
    </submittedName>
</protein>
<name>A0A1G7YSP4_9SPHI</name>
<gene>
    <name evidence="2" type="ORF">SAMN05192573_10625</name>
</gene>